<protein>
    <submittedName>
        <fullName evidence="1">Uncharacterized protein</fullName>
    </submittedName>
</protein>
<dbReference type="RefSeq" id="WP_063950236.1">
    <property type="nucleotide sequence ID" value="NZ_LXPS01000036.1"/>
</dbReference>
<accession>A0A176X1E3</accession>
<evidence type="ECO:0000313" key="1">
    <source>
        <dbReference type="EMBL" id="OAE40484.1"/>
    </source>
</evidence>
<comment type="caution">
    <text evidence="1">The sequence shown here is derived from an EMBL/GenBank/DDBJ whole genome shotgun (WGS) entry which is preliminary data.</text>
</comment>
<reference evidence="1 2" key="1">
    <citation type="submission" date="2016-05" db="EMBL/GenBank/DDBJ databases">
        <authorList>
            <person name="Lavstsen T."/>
            <person name="Jespersen J.S."/>
        </authorList>
    </citation>
    <scope>NUCLEOTIDE SEQUENCE [LARGE SCALE GENOMIC DNA]</scope>
    <source>
        <strain evidence="1 2">KCJ1736</strain>
    </source>
</reference>
<name>A0A176X1E3_AGRTU</name>
<gene>
    <name evidence="1" type="ORF">A7J57_09375</name>
</gene>
<organism evidence="1 2">
    <name type="scientific">Agrobacterium tumefaciens</name>
    <dbReference type="NCBI Taxonomy" id="358"/>
    <lineage>
        <taxon>Bacteria</taxon>
        <taxon>Pseudomonadati</taxon>
        <taxon>Pseudomonadota</taxon>
        <taxon>Alphaproteobacteria</taxon>
        <taxon>Hyphomicrobiales</taxon>
        <taxon>Rhizobiaceae</taxon>
        <taxon>Rhizobium/Agrobacterium group</taxon>
        <taxon>Agrobacterium</taxon>
        <taxon>Agrobacterium tumefaciens complex</taxon>
    </lineage>
</organism>
<dbReference type="AlphaFoldDB" id="A0A176X1E3"/>
<evidence type="ECO:0000313" key="2">
    <source>
        <dbReference type="Proteomes" id="UP000077098"/>
    </source>
</evidence>
<dbReference type="EMBL" id="LXPS01000036">
    <property type="protein sequence ID" value="OAE40484.1"/>
    <property type="molecule type" value="Genomic_DNA"/>
</dbReference>
<dbReference type="Proteomes" id="UP000077098">
    <property type="component" value="Unassembled WGS sequence"/>
</dbReference>
<proteinExistence type="predicted"/>
<sequence>MSEQPAALPSLPFAPVDVCDGIHAAVAFEVLRDQYCLQAATIAAWCAIEARTQGDEHRYRFWFGVFCDLRKASPIFSLVLPTASKLRPFFPEGTDFLPANGRDGDVDRLLHSNNIGSAIIREIQSIIEN</sequence>